<feature type="compositionally biased region" description="Low complexity" evidence="1">
    <location>
        <begin position="529"/>
        <end position="541"/>
    </location>
</feature>
<dbReference type="Gene3D" id="2.30.30.140">
    <property type="match status" value="3"/>
</dbReference>
<organism evidence="3 4">
    <name type="scientific">Priapulus caudatus</name>
    <name type="common">Priapulid worm</name>
    <dbReference type="NCBI Taxonomy" id="37621"/>
    <lineage>
        <taxon>Eukaryota</taxon>
        <taxon>Metazoa</taxon>
        <taxon>Ecdysozoa</taxon>
        <taxon>Scalidophora</taxon>
        <taxon>Priapulida</taxon>
        <taxon>Priapulimorpha</taxon>
        <taxon>Priapulimorphida</taxon>
        <taxon>Priapulidae</taxon>
        <taxon>Priapulus</taxon>
    </lineage>
</organism>
<dbReference type="PANTHER" id="PTHR22948:SF29">
    <property type="entry name" value="FI02030P-RELATED"/>
    <property type="match status" value="1"/>
</dbReference>
<dbReference type="Pfam" id="PF00567">
    <property type="entry name" value="TUDOR"/>
    <property type="match status" value="3"/>
</dbReference>
<dbReference type="RefSeq" id="XP_014680164.1">
    <property type="nucleotide sequence ID" value="XM_014824678.1"/>
</dbReference>
<feature type="domain" description="Tudor" evidence="2">
    <location>
        <begin position="32"/>
        <end position="90"/>
    </location>
</feature>
<feature type="compositionally biased region" description="Basic and acidic residues" evidence="1">
    <location>
        <begin position="648"/>
        <end position="657"/>
    </location>
</feature>
<dbReference type="InterPro" id="IPR050621">
    <property type="entry name" value="Tudor_domain_containing"/>
</dbReference>
<feature type="domain" description="Tudor" evidence="2">
    <location>
        <begin position="406"/>
        <end position="465"/>
    </location>
</feature>
<evidence type="ECO:0000256" key="1">
    <source>
        <dbReference type="SAM" id="MobiDB-lite"/>
    </source>
</evidence>
<feature type="compositionally biased region" description="Low complexity" evidence="1">
    <location>
        <begin position="602"/>
        <end position="613"/>
    </location>
</feature>
<feature type="region of interest" description="Disordered" evidence="1">
    <location>
        <begin position="512"/>
        <end position="668"/>
    </location>
</feature>
<feature type="compositionally biased region" description="Acidic residues" evidence="1">
    <location>
        <begin position="658"/>
        <end position="668"/>
    </location>
</feature>
<feature type="non-terminal residue" evidence="4">
    <location>
        <position position="1"/>
    </location>
</feature>
<feature type="domain" description="Tudor" evidence="2">
    <location>
        <begin position="223"/>
        <end position="282"/>
    </location>
</feature>
<gene>
    <name evidence="4" type="primary">LOC106820130</name>
</gene>
<feature type="non-terminal residue" evidence="4">
    <location>
        <position position="668"/>
    </location>
</feature>
<evidence type="ECO:0000313" key="3">
    <source>
        <dbReference type="Proteomes" id="UP000695022"/>
    </source>
</evidence>
<accession>A0ABM1F6U3</accession>
<name>A0ABM1F6U3_PRICU</name>
<sequence>LSDESGALDSLMSRLAHVYNSLSFKELELARDAAPGTPCAARFSEDQKWYRAELCSVAPPDVVVSFVDYGNSEAVEAESLKSLRREFAALPRQAVRCELAGVRRGADVSRVADPHVDAATPLAMEVVEVGRDAVVVSLRDPATGACLNRELGAAAATTPEPEEGIPLPPLAEVESVYVTAVEGPARFHGQLTKLPSEGLEEFQERLYAHYERGGEPGLFEDGGAHVGDFCVVRFSLDDGWYRGRVLPSDGGGEAHVRFVDYGNAERRPPRLVRHIAREFRSFPQHAIECELASPPQGLAGAELRALLQDSTIEVRVVARGNANDATCTVELTDKDSLGSSAPPATASFTAVAVREGTNEEVAVVHLNGPEEIYVQLLRSSDDLQATMRRLQAYGDAAKPGDAIAGRPPPNATCAARYSADDMWYRCRVVAATPSGDADVCFVDYGNVERMRAGALLRLPAELLSLPAQAVRCSLRGTAGMTGRRDELAEMIADEVVTARFVERSRDGYVVEMTDARGGSVSERYREKTQAPAAPQQQQQPAERPPTKPQVISSGPWQGESGGRPSNSSRNAPDAGSWPSNSSRNAPDANSWPSNSSRNAPDAGGRASNASRSAPDSGWDKRMDVRRGDHDYRTEDHNHARAAPSGGRADSRDWRRPDADDDWESGDTT</sequence>
<dbReference type="PROSITE" id="PS50304">
    <property type="entry name" value="TUDOR"/>
    <property type="match status" value="3"/>
</dbReference>
<evidence type="ECO:0000313" key="4">
    <source>
        <dbReference type="RefSeq" id="XP_014680164.1"/>
    </source>
</evidence>
<dbReference type="SUPFAM" id="SSF63748">
    <property type="entry name" value="Tudor/PWWP/MBT"/>
    <property type="match status" value="3"/>
</dbReference>
<reference evidence="4" key="1">
    <citation type="submission" date="2025-08" db="UniProtKB">
        <authorList>
            <consortium name="RefSeq"/>
        </authorList>
    </citation>
    <scope>IDENTIFICATION</scope>
</reference>
<proteinExistence type="predicted"/>
<dbReference type="SMART" id="SM00333">
    <property type="entry name" value="TUDOR"/>
    <property type="match status" value="3"/>
</dbReference>
<dbReference type="GeneID" id="106820130"/>
<evidence type="ECO:0000259" key="2">
    <source>
        <dbReference type="PROSITE" id="PS50304"/>
    </source>
</evidence>
<feature type="compositionally biased region" description="Basic and acidic residues" evidence="1">
    <location>
        <begin position="617"/>
        <end position="638"/>
    </location>
</feature>
<dbReference type="PANTHER" id="PTHR22948">
    <property type="entry name" value="TUDOR DOMAIN CONTAINING PROTEIN"/>
    <property type="match status" value="1"/>
</dbReference>
<protein>
    <submittedName>
        <fullName evidence="4">Tudor domain-containing protein 1-like</fullName>
    </submittedName>
</protein>
<dbReference type="CDD" id="cd20379">
    <property type="entry name" value="Tudor_dTUD-like"/>
    <property type="match status" value="1"/>
</dbReference>
<dbReference type="Proteomes" id="UP000695022">
    <property type="component" value="Unplaced"/>
</dbReference>
<dbReference type="InterPro" id="IPR002999">
    <property type="entry name" value="Tudor"/>
</dbReference>
<keyword evidence="3" id="KW-1185">Reference proteome</keyword>